<dbReference type="PANTHER" id="PTHR10622">
    <property type="entry name" value="HET DOMAIN-CONTAINING PROTEIN"/>
    <property type="match status" value="1"/>
</dbReference>
<dbReference type="AlphaFoldDB" id="A0AAE0IN95"/>
<dbReference type="Proteomes" id="UP001286456">
    <property type="component" value="Unassembled WGS sequence"/>
</dbReference>
<protein>
    <submittedName>
        <fullName evidence="2">Heterokaryon incompatibility protein-domain-containing protein</fullName>
    </submittedName>
</protein>
<accession>A0AAE0IN95</accession>
<gene>
    <name evidence="2" type="ORF">B0T19DRAFT_400922</name>
</gene>
<keyword evidence="3" id="KW-1185">Reference proteome</keyword>
<dbReference type="PANTHER" id="PTHR10622:SF10">
    <property type="entry name" value="HET DOMAIN-CONTAINING PROTEIN"/>
    <property type="match status" value="1"/>
</dbReference>
<reference evidence="2" key="2">
    <citation type="submission" date="2023-06" db="EMBL/GenBank/DDBJ databases">
        <authorList>
            <consortium name="Lawrence Berkeley National Laboratory"/>
            <person name="Haridas S."/>
            <person name="Hensen N."/>
            <person name="Bonometti L."/>
            <person name="Westerberg I."/>
            <person name="Brannstrom I.O."/>
            <person name="Guillou S."/>
            <person name="Cros-Aarteil S."/>
            <person name="Calhoun S."/>
            <person name="Kuo A."/>
            <person name="Mondo S."/>
            <person name="Pangilinan J."/>
            <person name="Riley R."/>
            <person name="Labutti K."/>
            <person name="Andreopoulos B."/>
            <person name="Lipzen A."/>
            <person name="Chen C."/>
            <person name="Yanf M."/>
            <person name="Daum C."/>
            <person name="Ng V."/>
            <person name="Clum A."/>
            <person name="Steindorff A."/>
            <person name="Ohm R."/>
            <person name="Martin F."/>
            <person name="Silar P."/>
            <person name="Natvig D."/>
            <person name="Lalanne C."/>
            <person name="Gautier V."/>
            <person name="Ament-Velasquez S.L."/>
            <person name="Kruys A."/>
            <person name="Hutchinson M.I."/>
            <person name="Powell A.J."/>
            <person name="Barry K."/>
            <person name="Miller A.N."/>
            <person name="Grigoriev I.V."/>
            <person name="Debuchy R."/>
            <person name="Gladieux P."/>
            <person name="Thoren M.H."/>
            <person name="Johannesson H."/>
        </authorList>
    </citation>
    <scope>NUCLEOTIDE SEQUENCE</scope>
    <source>
        <strain evidence="2">SMH4131-1</strain>
    </source>
</reference>
<dbReference type="InterPro" id="IPR010730">
    <property type="entry name" value="HET"/>
</dbReference>
<name>A0AAE0IN95_9PEZI</name>
<reference evidence="2" key="1">
    <citation type="journal article" date="2023" name="Mol. Phylogenet. Evol.">
        <title>Genome-scale phylogeny and comparative genomics of the fungal order Sordariales.</title>
        <authorList>
            <person name="Hensen N."/>
            <person name="Bonometti L."/>
            <person name="Westerberg I."/>
            <person name="Brannstrom I.O."/>
            <person name="Guillou S."/>
            <person name="Cros-Aarteil S."/>
            <person name="Calhoun S."/>
            <person name="Haridas S."/>
            <person name="Kuo A."/>
            <person name="Mondo S."/>
            <person name="Pangilinan J."/>
            <person name="Riley R."/>
            <person name="LaButti K."/>
            <person name="Andreopoulos B."/>
            <person name="Lipzen A."/>
            <person name="Chen C."/>
            <person name="Yan M."/>
            <person name="Daum C."/>
            <person name="Ng V."/>
            <person name="Clum A."/>
            <person name="Steindorff A."/>
            <person name="Ohm R.A."/>
            <person name="Martin F."/>
            <person name="Silar P."/>
            <person name="Natvig D.O."/>
            <person name="Lalanne C."/>
            <person name="Gautier V."/>
            <person name="Ament-Velasquez S.L."/>
            <person name="Kruys A."/>
            <person name="Hutchinson M.I."/>
            <person name="Powell A.J."/>
            <person name="Barry K."/>
            <person name="Miller A.N."/>
            <person name="Grigoriev I.V."/>
            <person name="Debuchy R."/>
            <person name="Gladieux P."/>
            <person name="Hiltunen Thoren M."/>
            <person name="Johannesson H."/>
        </authorList>
    </citation>
    <scope>NUCLEOTIDE SEQUENCE</scope>
    <source>
        <strain evidence="2">SMH4131-1</strain>
    </source>
</reference>
<organism evidence="2 3">
    <name type="scientific">Cercophora scortea</name>
    <dbReference type="NCBI Taxonomy" id="314031"/>
    <lineage>
        <taxon>Eukaryota</taxon>
        <taxon>Fungi</taxon>
        <taxon>Dikarya</taxon>
        <taxon>Ascomycota</taxon>
        <taxon>Pezizomycotina</taxon>
        <taxon>Sordariomycetes</taxon>
        <taxon>Sordariomycetidae</taxon>
        <taxon>Sordariales</taxon>
        <taxon>Lasiosphaeriaceae</taxon>
        <taxon>Cercophora</taxon>
    </lineage>
</organism>
<feature type="domain" description="Heterokaryon incompatibility" evidence="1">
    <location>
        <begin position="22"/>
        <end position="109"/>
    </location>
</feature>
<evidence type="ECO:0000313" key="3">
    <source>
        <dbReference type="Proteomes" id="UP001286456"/>
    </source>
</evidence>
<sequence>MRLLNAETRRLETFFGDEIPKYAILSHTWGDDEVLYEDICDPLKPLPLSKPGFLKIDFTCKQALLDNYRYAWVDTCCIDKQSSAELSEAINSMFLWYLNAEICYAYLADVTFNPSDGSARGRFEDSRWFTRGWTLQELIAPRNVQFFDSQWSFLGYRQPQALHSDRKFLLETRDCLSKNIHERTGVPTNVLLWNAPSEDVMEQWLFPKSNKERLDKVLHRCSVAQKMSWASRRSTKRIEDEAYSLLGIFGVHMPLLYGEGRRAFFRLQLEIMGVCDDQSIFAFLQDGQGRGLPEPLLAVSPAPFANSSDMVHIPPTANIWGKRPVPLLGLSPSSKTVEMEMHICPLKSSLPGNGIPELPEMRYYLAILSSAPRLDLDNPTGLVLGTYNVESGQFYRVESRSLPVISPLSVKGALMIAFYFRHLAT</sequence>
<proteinExistence type="predicted"/>
<evidence type="ECO:0000313" key="2">
    <source>
        <dbReference type="EMBL" id="KAK3328134.1"/>
    </source>
</evidence>
<dbReference type="EMBL" id="JAUEPO010000003">
    <property type="protein sequence ID" value="KAK3328134.1"/>
    <property type="molecule type" value="Genomic_DNA"/>
</dbReference>
<evidence type="ECO:0000259" key="1">
    <source>
        <dbReference type="Pfam" id="PF06985"/>
    </source>
</evidence>
<dbReference type="Pfam" id="PF06985">
    <property type="entry name" value="HET"/>
    <property type="match status" value="1"/>
</dbReference>
<comment type="caution">
    <text evidence="2">The sequence shown here is derived from an EMBL/GenBank/DDBJ whole genome shotgun (WGS) entry which is preliminary data.</text>
</comment>